<feature type="domain" description="HTH cro/C1-type" evidence="1">
    <location>
        <begin position="7"/>
        <end position="38"/>
    </location>
</feature>
<evidence type="ECO:0000313" key="3">
    <source>
        <dbReference type="Proteomes" id="UP000284219"/>
    </source>
</evidence>
<evidence type="ECO:0000313" key="2">
    <source>
        <dbReference type="EMBL" id="RKD22580.1"/>
    </source>
</evidence>
<dbReference type="Gene3D" id="1.10.260.40">
    <property type="entry name" value="lambda repressor-like DNA-binding domains"/>
    <property type="match status" value="1"/>
</dbReference>
<organism evidence="2 3">
    <name type="scientific">Ammoniphilus oxalaticus</name>
    <dbReference type="NCBI Taxonomy" id="66863"/>
    <lineage>
        <taxon>Bacteria</taxon>
        <taxon>Bacillati</taxon>
        <taxon>Bacillota</taxon>
        <taxon>Bacilli</taxon>
        <taxon>Bacillales</taxon>
        <taxon>Paenibacillaceae</taxon>
        <taxon>Aneurinibacillus group</taxon>
        <taxon>Ammoniphilus</taxon>
    </lineage>
</organism>
<dbReference type="SMART" id="SM00530">
    <property type="entry name" value="HTH_XRE"/>
    <property type="match status" value="1"/>
</dbReference>
<proteinExistence type="predicted"/>
<dbReference type="SUPFAM" id="SSF47413">
    <property type="entry name" value="lambda repressor-like DNA-binding domains"/>
    <property type="match status" value="1"/>
</dbReference>
<comment type="caution">
    <text evidence="2">The sequence shown here is derived from an EMBL/GenBank/DDBJ whole genome shotgun (WGS) entry which is preliminary data.</text>
</comment>
<keyword evidence="3" id="KW-1185">Reference proteome</keyword>
<dbReference type="Pfam" id="PF01381">
    <property type="entry name" value="HTH_3"/>
    <property type="match status" value="1"/>
</dbReference>
<evidence type="ECO:0000259" key="1">
    <source>
        <dbReference type="PROSITE" id="PS50943"/>
    </source>
</evidence>
<sequence>MMYGPLLKEARLKAGLSQEEMAEKLHLSRSNVSRLENNYLALKVRDLVDWFQVTGAPEIAAAIICGVDVAAVMQIISTVSTMVVWALFT</sequence>
<reference evidence="2 3" key="1">
    <citation type="submission" date="2016-08" db="EMBL/GenBank/DDBJ databases">
        <title>Novel Firmicute Genomes.</title>
        <authorList>
            <person name="Poppleton D.I."/>
            <person name="Gribaldo S."/>
        </authorList>
    </citation>
    <scope>NUCLEOTIDE SEQUENCE [LARGE SCALE GENOMIC DNA]</scope>
    <source>
        <strain evidence="2 3">RAOx-1</strain>
    </source>
</reference>
<gene>
    <name evidence="2" type="ORF">BEP19_09980</name>
</gene>
<dbReference type="RefSeq" id="WP_120190051.1">
    <property type="nucleotide sequence ID" value="NZ_MCHY01000009.1"/>
</dbReference>
<dbReference type="CDD" id="cd00093">
    <property type="entry name" value="HTH_XRE"/>
    <property type="match status" value="1"/>
</dbReference>
<protein>
    <recommendedName>
        <fullName evidence="1">HTH cro/C1-type domain-containing protein</fullName>
    </recommendedName>
</protein>
<dbReference type="GO" id="GO:0003677">
    <property type="term" value="F:DNA binding"/>
    <property type="evidence" value="ECO:0007669"/>
    <property type="project" value="InterPro"/>
</dbReference>
<dbReference type="InterPro" id="IPR001387">
    <property type="entry name" value="Cro/C1-type_HTH"/>
</dbReference>
<dbReference type="PROSITE" id="PS50943">
    <property type="entry name" value="HTH_CROC1"/>
    <property type="match status" value="1"/>
</dbReference>
<dbReference type="InterPro" id="IPR010982">
    <property type="entry name" value="Lambda_DNA-bd_dom_sf"/>
</dbReference>
<name>A0A419SFL8_9BACL</name>
<dbReference type="AlphaFoldDB" id="A0A419SFL8"/>
<accession>A0A419SFL8</accession>
<dbReference type="Proteomes" id="UP000284219">
    <property type="component" value="Unassembled WGS sequence"/>
</dbReference>
<dbReference type="OrthoDB" id="2381879at2"/>
<dbReference type="EMBL" id="MCHY01000009">
    <property type="protein sequence ID" value="RKD22580.1"/>
    <property type="molecule type" value="Genomic_DNA"/>
</dbReference>